<proteinExistence type="predicted"/>
<organism evidence="1 2">
    <name type="scientific">Oryctolagus cuniculus</name>
    <name type="common">Rabbit</name>
    <dbReference type="NCBI Taxonomy" id="9986"/>
    <lineage>
        <taxon>Eukaryota</taxon>
        <taxon>Metazoa</taxon>
        <taxon>Chordata</taxon>
        <taxon>Craniata</taxon>
        <taxon>Vertebrata</taxon>
        <taxon>Euteleostomi</taxon>
        <taxon>Mammalia</taxon>
        <taxon>Eutheria</taxon>
        <taxon>Euarchontoglires</taxon>
        <taxon>Glires</taxon>
        <taxon>Lagomorpha</taxon>
        <taxon>Leporidae</taxon>
        <taxon>Oryctolagus</taxon>
    </lineage>
</organism>
<evidence type="ECO:0008006" key="3">
    <source>
        <dbReference type="Google" id="ProtNLM"/>
    </source>
</evidence>
<evidence type="ECO:0000313" key="2">
    <source>
        <dbReference type="Proteomes" id="UP000001811"/>
    </source>
</evidence>
<name>G1U6H5_RABIT</name>
<dbReference type="PANTHER" id="PTHR46829">
    <property type="entry name" value="STERILE ALPHA MOTIF DOMAIN-CONTAINING PROTEIN 15"/>
    <property type="match status" value="1"/>
</dbReference>
<dbReference type="eggNOG" id="ENOG502S3Z4">
    <property type="taxonomic scope" value="Eukaryota"/>
</dbReference>
<sequence>MGITDFEHMKAISRHTRELLGIEEPLFRRTIRLPYRDNIGLFLEQKAHTGAKSDSLTFSEFVKAARLQDYAPQRAALEENGACYTEP</sequence>
<dbReference type="InParanoid" id="G1U6H5"/>
<reference evidence="1" key="3">
    <citation type="submission" date="2025-09" db="UniProtKB">
        <authorList>
            <consortium name="Ensembl"/>
        </authorList>
    </citation>
    <scope>IDENTIFICATION</scope>
    <source>
        <strain evidence="1">Thorbecke</strain>
    </source>
</reference>
<dbReference type="PaxDb" id="9986-ENSOCUP00000025018"/>
<evidence type="ECO:0000313" key="1">
    <source>
        <dbReference type="Ensembl" id="ENSOCUP00000025018.3"/>
    </source>
</evidence>
<dbReference type="HOGENOM" id="CLU_028120_0_0_1"/>
<dbReference type="STRING" id="9986.ENSOCUP00000025018"/>
<protein>
    <recommendedName>
        <fullName evidence="3">Sterile alpha motif domain containing 15</fullName>
    </recommendedName>
</protein>
<reference evidence="1" key="2">
    <citation type="submission" date="2025-08" db="UniProtKB">
        <authorList>
            <consortium name="Ensembl"/>
        </authorList>
    </citation>
    <scope>IDENTIFICATION</scope>
    <source>
        <strain evidence="1">Thorbecke</strain>
    </source>
</reference>
<reference evidence="1 2" key="1">
    <citation type="journal article" date="2011" name="Nature">
        <title>A high-resolution map of human evolutionary constraint using 29 mammals.</title>
        <authorList>
            <person name="Lindblad-Toh K."/>
            <person name="Garber M."/>
            <person name="Zuk O."/>
            <person name="Lin M.F."/>
            <person name="Parker B.J."/>
            <person name="Washietl S."/>
            <person name="Kheradpour P."/>
            <person name="Ernst J."/>
            <person name="Jordan G."/>
            <person name="Mauceli E."/>
            <person name="Ward L.D."/>
            <person name="Lowe C.B."/>
            <person name="Holloway A.K."/>
            <person name="Clamp M."/>
            <person name="Gnerre S."/>
            <person name="Alfoldi J."/>
            <person name="Beal K."/>
            <person name="Chang J."/>
            <person name="Clawson H."/>
            <person name="Cuff J."/>
            <person name="Di Palma F."/>
            <person name="Fitzgerald S."/>
            <person name="Flicek P."/>
            <person name="Guttman M."/>
            <person name="Hubisz M.J."/>
            <person name="Jaffe D.B."/>
            <person name="Jungreis I."/>
            <person name="Kent W.J."/>
            <person name="Kostka D."/>
            <person name="Lara M."/>
            <person name="Martins A.L."/>
            <person name="Massingham T."/>
            <person name="Moltke I."/>
            <person name="Raney B.J."/>
            <person name="Rasmussen M.D."/>
            <person name="Robinson J."/>
            <person name="Stark A."/>
            <person name="Vilella A.J."/>
            <person name="Wen J."/>
            <person name="Xie X."/>
            <person name="Zody M.C."/>
            <person name="Baldwin J."/>
            <person name="Bloom T."/>
            <person name="Chin C.W."/>
            <person name="Heiman D."/>
            <person name="Nicol R."/>
            <person name="Nusbaum C."/>
            <person name="Young S."/>
            <person name="Wilkinson J."/>
            <person name="Worley K.C."/>
            <person name="Kovar C.L."/>
            <person name="Muzny D.M."/>
            <person name="Gibbs R.A."/>
            <person name="Cree A."/>
            <person name="Dihn H.H."/>
            <person name="Fowler G."/>
            <person name="Jhangiani S."/>
            <person name="Joshi V."/>
            <person name="Lee S."/>
            <person name="Lewis L.R."/>
            <person name="Nazareth L.V."/>
            <person name="Okwuonu G."/>
            <person name="Santibanez J."/>
            <person name="Warren W.C."/>
            <person name="Mardis E.R."/>
            <person name="Weinstock G.M."/>
            <person name="Wilson R.K."/>
            <person name="Delehaunty K."/>
            <person name="Dooling D."/>
            <person name="Fronik C."/>
            <person name="Fulton L."/>
            <person name="Fulton B."/>
            <person name="Graves T."/>
            <person name="Minx P."/>
            <person name="Sodergren E."/>
            <person name="Birney E."/>
            <person name="Margulies E.H."/>
            <person name="Herrero J."/>
            <person name="Green E.D."/>
            <person name="Haussler D."/>
            <person name="Siepel A."/>
            <person name="Goldman N."/>
            <person name="Pollard K.S."/>
            <person name="Pedersen J.S."/>
            <person name="Lander E.S."/>
            <person name="Kellis M."/>
        </authorList>
    </citation>
    <scope>NUCLEOTIDE SEQUENCE [LARGE SCALE GENOMIC DNA]</scope>
    <source>
        <strain evidence="1 2">Thorbecke inbred</strain>
    </source>
</reference>
<dbReference type="PANTHER" id="PTHR46829:SF1">
    <property type="entry name" value="STERILE ALPHA MOTIF DOMAIN-CONTAINING PROTEIN 15"/>
    <property type="match status" value="1"/>
</dbReference>
<dbReference type="Ensembl" id="ENSOCUT00000029986.3">
    <property type="protein sequence ID" value="ENSOCUP00000025018.3"/>
    <property type="gene ID" value="ENSOCUG00000024861.3"/>
</dbReference>
<dbReference type="Bgee" id="ENSOCUG00000024861">
    <property type="expression patterns" value="Expressed in testis and 8 other cell types or tissues"/>
</dbReference>
<keyword evidence="2" id="KW-1185">Reference proteome</keyword>
<dbReference type="Proteomes" id="UP000001811">
    <property type="component" value="Chromosome 20"/>
</dbReference>
<dbReference type="EMBL" id="AAGW02049171">
    <property type="status" value="NOT_ANNOTATED_CDS"/>
    <property type="molecule type" value="Genomic_DNA"/>
</dbReference>
<dbReference type="AlphaFoldDB" id="G1U6H5"/>
<accession>G1U6H5</accession>
<dbReference type="GeneTree" id="ENSGT00630000089942"/>